<comment type="subcellular location">
    <subcellularLocation>
        <location evidence="4">Nucleus</location>
    </subcellularLocation>
</comment>
<dbReference type="GO" id="GO:0005634">
    <property type="term" value="C:nucleus"/>
    <property type="evidence" value="ECO:0007669"/>
    <property type="project" value="UniProtKB-SubCell"/>
</dbReference>
<dbReference type="InterPro" id="IPR037138">
    <property type="entry name" value="His_deacetylse_dom_sf"/>
</dbReference>
<sequence>METKKRVAYFYNNEIGNYNYGKLHLMNPKRISMTHSLIVGYGVYKDLDVYTTREATKEEIMQFHDQDYVEYLSNYVSSTKIDFLRKNGCTAPIIDEEAKNDVEKKRQYGIDVQADCPGFDGVYTFSQLSTGGSIDAAHLIINNAADVAINWGGGLHHAKKGEAYGFCYVNDIVICILELLKVFPRVLYIDIDVHHGDGVEEAFFTTNRVMTVSFHEFGEDFFPGTGGLNSSGEGLGKNYAVNVPLRPGMDDESYKQLFKNVMNKVMEVFRPDVVVFQTGADSLANDKIGHFNLSIRGHGECLTYMLRFNVPVVVLGGGGYTIQNVSRCWAYETGLLVKKNLNGPIPVDDPFFHLYEKQNMLHVPIQQVENKNSKEDLNKIQEEVFKQLKEVDAAPSIPFHNVPKAFQYDDDEYFEENEQDQHHDFSGNTYNFNKLNDYINGYQTMEVEQNEEVGVYRKQPLLIEKNSSRFNHI</sequence>
<dbReference type="SUPFAM" id="SSF52768">
    <property type="entry name" value="Arginase/deacetylase"/>
    <property type="match status" value="1"/>
</dbReference>
<dbReference type="OrthoDB" id="1918432at2759"/>
<organism evidence="9 10">
    <name type="scientific">Tetrahymena thermophila (strain SB210)</name>
    <dbReference type="NCBI Taxonomy" id="312017"/>
    <lineage>
        <taxon>Eukaryota</taxon>
        <taxon>Sar</taxon>
        <taxon>Alveolata</taxon>
        <taxon>Ciliophora</taxon>
        <taxon>Intramacronucleata</taxon>
        <taxon>Oligohymenophorea</taxon>
        <taxon>Hymenostomatida</taxon>
        <taxon>Tetrahymenina</taxon>
        <taxon>Tetrahymenidae</taxon>
        <taxon>Tetrahymena</taxon>
    </lineage>
</organism>
<dbReference type="STRING" id="312017.I7M8W6"/>
<keyword evidence="4" id="KW-0804">Transcription</keyword>
<reference evidence="10" key="1">
    <citation type="journal article" date="2006" name="PLoS Biol.">
        <title>Macronuclear genome sequence of the ciliate Tetrahymena thermophila, a model eukaryote.</title>
        <authorList>
            <person name="Eisen J.A."/>
            <person name="Coyne R.S."/>
            <person name="Wu M."/>
            <person name="Wu D."/>
            <person name="Thiagarajan M."/>
            <person name="Wortman J.R."/>
            <person name="Badger J.H."/>
            <person name="Ren Q."/>
            <person name="Amedeo P."/>
            <person name="Jones K.M."/>
            <person name="Tallon L.J."/>
            <person name="Delcher A.L."/>
            <person name="Salzberg S.L."/>
            <person name="Silva J.C."/>
            <person name="Haas B.J."/>
            <person name="Majoros W.H."/>
            <person name="Farzad M."/>
            <person name="Carlton J.M."/>
            <person name="Smith R.K. Jr."/>
            <person name="Garg J."/>
            <person name="Pearlman R.E."/>
            <person name="Karrer K.M."/>
            <person name="Sun L."/>
            <person name="Manning G."/>
            <person name="Elde N.C."/>
            <person name="Turkewitz A.P."/>
            <person name="Asai D.J."/>
            <person name="Wilkes D.E."/>
            <person name="Wang Y."/>
            <person name="Cai H."/>
            <person name="Collins K."/>
            <person name="Stewart B.A."/>
            <person name="Lee S.R."/>
            <person name="Wilamowska K."/>
            <person name="Weinberg Z."/>
            <person name="Ruzzo W.L."/>
            <person name="Wloga D."/>
            <person name="Gaertig J."/>
            <person name="Frankel J."/>
            <person name="Tsao C.-C."/>
            <person name="Gorovsky M.A."/>
            <person name="Keeling P.J."/>
            <person name="Waller R.F."/>
            <person name="Patron N.J."/>
            <person name="Cherry J.M."/>
            <person name="Stover N.A."/>
            <person name="Krieger C.J."/>
            <person name="del Toro C."/>
            <person name="Ryder H.F."/>
            <person name="Williamson S.C."/>
            <person name="Barbeau R.A."/>
            <person name="Hamilton E.P."/>
            <person name="Orias E."/>
        </authorList>
    </citation>
    <scope>NUCLEOTIDE SEQUENCE [LARGE SCALE GENOMIC DNA]</scope>
    <source>
        <strain evidence="10">SB210</strain>
    </source>
</reference>
<proteinExistence type="inferred from homology"/>
<dbReference type="PANTHER" id="PTHR10625">
    <property type="entry name" value="HISTONE DEACETYLASE HDAC1-RELATED"/>
    <property type="match status" value="1"/>
</dbReference>
<comment type="catalytic activity">
    <reaction evidence="4">
        <text>N(6)-acetyl-L-lysyl-[histone] + H2O = L-lysyl-[histone] + acetate</text>
        <dbReference type="Rhea" id="RHEA:58196"/>
        <dbReference type="Rhea" id="RHEA-COMP:9845"/>
        <dbReference type="Rhea" id="RHEA-COMP:11338"/>
        <dbReference type="ChEBI" id="CHEBI:15377"/>
        <dbReference type="ChEBI" id="CHEBI:29969"/>
        <dbReference type="ChEBI" id="CHEBI:30089"/>
        <dbReference type="ChEBI" id="CHEBI:61930"/>
        <dbReference type="EC" id="3.5.1.98"/>
    </reaction>
</comment>
<evidence type="ECO:0000259" key="8">
    <source>
        <dbReference type="Pfam" id="PF00850"/>
    </source>
</evidence>
<evidence type="ECO:0000256" key="6">
    <source>
        <dbReference type="PIRSR" id="PIRSR037913-2"/>
    </source>
</evidence>
<dbReference type="AlphaFoldDB" id="I7M8W6"/>
<dbReference type="FunCoup" id="I7M8W6">
    <property type="interactions" value="550"/>
</dbReference>
<keyword evidence="10" id="KW-1185">Reference proteome</keyword>
<dbReference type="HOGENOM" id="CLU_007727_7_4_1"/>
<accession>I7M8W6</accession>
<feature type="binding site" evidence="7">
    <location>
        <position position="192"/>
    </location>
    <ligand>
        <name>a divalent metal cation</name>
        <dbReference type="ChEBI" id="CHEBI:60240"/>
    </ligand>
</feature>
<evidence type="ECO:0000313" key="9">
    <source>
        <dbReference type="EMBL" id="EAR99905.2"/>
    </source>
</evidence>
<dbReference type="CDD" id="cd09991">
    <property type="entry name" value="HDAC_classI"/>
    <property type="match status" value="1"/>
</dbReference>
<dbReference type="PIRSF" id="PIRSF037913">
    <property type="entry name" value="His_deacetylse_1"/>
    <property type="match status" value="1"/>
</dbReference>
<dbReference type="RefSeq" id="XP_001020150.2">
    <property type="nucleotide sequence ID" value="XM_001020150.3"/>
</dbReference>
<feature type="binding site" evidence="7">
    <location>
        <position position="194"/>
    </location>
    <ligand>
        <name>a divalent metal cation</name>
        <dbReference type="ChEBI" id="CHEBI:60240"/>
    </ligand>
</feature>
<dbReference type="eggNOG" id="KOG1342">
    <property type="taxonomic scope" value="Eukaryota"/>
</dbReference>
<dbReference type="InterPro" id="IPR023801">
    <property type="entry name" value="His_deacetylse_dom"/>
</dbReference>
<evidence type="ECO:0000256" key="5">
    <source>
        <dbReference type="PIRSR" id="PIRSR037913-1"/>
    </source>
</evidence>
<dbReference type="SMR" id="I7M8W6"/>
<evidence type="ECO:0000256" key="3">
    <source>
        <dbReference type="ARBA" id="ARBA00022853"/>
    </source>
</evidence>
<feature type="binding site" evidence="6">
    <location>
        <position position="165"/>
    </location>
    <ligand>
        <name>substrate</name>
    </ligand>
</feature>
<dbReference type="GO" id="GO:0046872">
    <property type="term" value="F:metal ion binding"/>
    <property type="evidence" value="ECO:0007669"/>
    <property type="project" value="UniProtKB-KW"/>
</dbReference>
<evidence type="ECO:0000256" key="1">
    <source>
        <dbReference type="ARBA" id="ARBA00012111"/>
    </source>
</evidence>
<dbReference type="OMA" id="FHERPET"/>
<dbReference type="EMBL" id="GG662634">
    <property type="protein sequence ID" value="EAR99905.2"/>
    <property type="molecule type" value="Genomic_DNA"/>
</dbReference>
<dbReference type="InParanoid" id="I7M8W6"/>
<dbReference type="InterPro" id="IPR000286">
    <property type="entry name" value="HDACs"/>
</dbReference>
<dbReference type="Pfam" id="PF00850">
    <property type="entry name" value="Hist_deacetyl"/>
    <property type="match status" value="1"/>
</dbReference>
<dbReference type="PRINTS" id="PR01271">
    <property type="entry name" value="HISDACETLASE"/>
</dbReference>
<evidence type="ECO:0000313" key="10">
    <source>
        <dbReference type="Proteomes" id="UP000009168"/>
    </source>
</evidence>
<dbReference type="InterPro" id="IPR023696">
    <property type="entry name" value="Ureohydrolase_dom_sf"/>
</dbReference>
<dbReference type="PANTHER" id="PTHR10625:SF44">
    <property type="entry name" value="HISTONE DEACETYLASE 19"/>
    <property type="match status" value="1"/>
</dbReference>
<feature type="active site" description="Proton acceptor" evidence="5">
    <location>
        <position position="157"/>
    </location>
</feature>
<dbReference type="InterPro" id="IPR003084">
    <property type="entry name" value="HDAC_I/II"/>
</dbReference>
<keyword evidence="4" id="KW-0539">Nucleus</keyword>
<evidence type="ECO:0000256" key="7">
    <source>
        <dbReference type="PIRSR" id="PIRSR037913-3"/>
    </source>
</evidence>
<keyword evidence="2 4" id="KW-0378">Hydrolase</keyword>
<evidence type="ECO:0000256" key="2">
    <source>
        <dbReference type="ARBA" id="ARBA00022801"/>
    </source>
</evidence>
<dbReference type="GO" id="GO:0040029">
    <property type="term" value="P:epigenetic regulation of gene expression"/>
    <property type="evidence" value="ECO:0007669"/>
    <property type="project" value="TreeGrafter"/>
</dbReference>
<protein>
    <recommendedName>
        <fullName evidence="1 4">Histone deacetylase</fullName>
        <ecNumber evidence="1 4">3.5.1.98</ecNumber>
    </recommendedName>
</protein>
<keyword evidence="3 4" id="KW-0156">Chromatin regulator</keyword>
<dbReference type="Proteomes" id="UP000009168">
    <property type="component" value="Unassembled WGS sequence"/>
</dbReference>
<dbReference type="PRINTS" id="PR01270">
    <property type="entry name" value="HDASUPER"/>
</dbReference>
<keyword evidence="7" id="KW-0479">Metal-binding</keyword>
<feature type="domain" description="Histone deacetylase" evidence="8">
    <location>
        <begin position="24"/>
        <end position="333"/>
    </location>
</feature>
<keyword evidence="4" id="KW-0805">Transcription regulation</keyword>
<dbReference type="Gene3D" id="3.40.800.20">
    <property type="entry name" value="Histone deacetylase domain"/>
    <property type="match status" value="1"/>
</dbReference>
<dbReference type="GO" id="GO:0141221">
    <property type="term" value="F:histone deacetylase activity, hydrolytic mechanism"/>
    <property type="evidence" value="ECO:0007669"/>
    <property type="project" value="UniProtKB-EC"/>
</dbReference>
<dbReference type="EC" id="3.5.1.98" evidence="1 4"/>
<feature type="binding site" evidence="6">
    <location>
        <position position="320"/>
    </location>
    <ligand>
        <name>substrate</name>
    </ligand>
</feature>
<evidence type="ECO:0000256" key="4">
    <source>
        <dbReference type="PIRNR" id="PIRNR037913"/>
    </source>
</evidence>
<comment type="similarity">
    <text evidence="4">Belongs to the histone deacetylase family. HD Type 1 subfamily.</text>
</comment>
<dbReference type="KEGG" id="tet:TTHERM_00663840"/>
<feature type="binding site" evidence="6">
    <location>
        <position position="115"/>
    </location>
    <ligand>
        <name>substrate</name>
    </ligand>
</feature>
<dbReference type="GeneID" id="7835894"/>
<name>I7M8W6_TETTS</name>
<gene>
    <name evidence="9" type="ORF">TTHERM_00663840</name>
</gene>
<feature type="binding site" evidence="7">
    <location>
        <position position="281"/>
    </location>
    <ligand>
        <name>a divalent metal cation</name>
        <dbReference type="ChEBI" id="CHEBI:60240"/>
    </ligand>
</feature>